<feature type="region of interest" description="Disordered" evidence="6">
    <location>
        <begin position="570"/>
        <end position="592"/>
    </location>
</feature>
<evidence type="ECO:0000256" key="7">
    <source>
        <dbReference type="SAM" id="Phobius"/>
    </source>
</evidence>
<feature type="transmembrane region" description="Helical" evidence="7">
    <location>
        <begin position="302"/>
        <end position="325"/>
    </location>
</feature>
<dbReference type="RefSeq" id="WP_133767070.1">
    <property type="nucleotide sequence ID" value="NZ_BAAARP010000001.1"/>
</dbReference>
<keyword evidence="3 7" id="KW-0812">Transmembrane</keyword>
<feature type="transmembrane region" description="Helical" evidence="7">
    <location>
        <begin position="385"/>
        <end position="405"/>
    </location>
</feature>
<reference evidence="9 10" key="1">
    <citation type="submission" date="2019-03" db="EMBL/GenBank/DDBJ databases">
        <title>Genomic Encyclopedia of Archaeal and Bacterial Type Strains, Phase II (KMG-II): from individual species to whole genera.</title>
        <authorList>
            <person name="Goeker M."/>
        </authorList>
    </citation>
    <scope>NUCLEOTIDE SEQUENCE [LARGE SCALE GENOMIC DNA]</scope>
    <source>
        <strain evidence="9 10">DSM 24782</strain>
    </source>
</reference>
<feature type="transmembrane region" description="Helical" evidence="7">
    <location>
        <begin position="916"/>
        <end position="941"/>
    </location>
</feature>
<comment type="subcellular location">
    <subcellularLocation>
        <location evidence="1">Cell membrane</location>
        <topology evidence="1">Multi-pass membrane protein</topology>
    </subcellularLocation>
</comment>
<dbReference type="GO" id="GO:0005886">
    <property type="term" value="C:plasma membrane"/>
    <property type="evidence" value="ECO:0007669"/>
    <property type="project" value="UniProtKB-SubCell"/>
</dbReference>
<sequence>MPPWSLVVAQRGARRHARLVALVLVVQVVAVALASAFPALLAATEQGGVREALAGASGTGITIVADRPTGTVARSVDAAGRAVDRLLGDAAHPSPAVVSATSVLGEGAGPRGTARPYLGEVPVGTIRVASGAWPSTSTAAGVVAVAVPRSAASSLGVAVGSTLPLEVDGTAVRTRVAAFYDAVDRGGETWSADLLSGAGEDPQHVDPAKPYGALIDVVGPVLVPAGTIDRLGVTPSRVTTTSVPSFTATTVAGSEALAGRLGSIDQIVAVDAGSAAENVTARTRISQAVDGVLAQVLITRSVAAVAGLLLVVLAVAVLLQAALLLDAARDAERELLVARGATRSQLVGLATWEAVGTAVVDVALGVPLGAVVASVVRGAPTPPAAGSWAAGVAVALVIVAVRLLPRLRNEERATGRQARTTGLMRAGGDLVLVALAAVLGWQLVVRRVDPTAGIDPVLVAAPAALVLAGALVAVRLVPVVGRVGEVAAARSRGAVGGLVGWEVSRRSSRAVAAVLLVVLAVATGAFGAIGEATWLQSQRDQAALAVGAPVRVPASGASAAQAALLARGAAGTPQPSLRRPADVGQRGAGTQDSTAALSSATVLGLTPTARAMLERGPRAGEGGAAVERLRADRSPAVGVALSGAGLTLRAVVRVGDASTPIAGAEVAVRAVLEGGGDLLTTIALGSAPVDGAPHGVGARLPASGLRLVGFQLDVLVADPTRYRGNEAGLLPLRVLRVESGDAAVALPAGWTTSGATGDLRRRLQIPIEEDLRENPVSATVLGWAPVTGVRSVWTRGLVDEVQAEQGGLYAIVVGGTTVPCELTAVTTRVPGSGAGPASAPAADVVVVDQLALTRFLVQSGDAQPLADQWWVDVAPDRADAYLAAHRSSGGRGADGAVALAERLSTGPLRLATTQTLHLLLVAAAALGLLGFGVDVAATLGARRREAAQLRAIGLRRGVLERLLAVEATARAALGALVGVVLGIGLGALAAPRLVVGQDGGRPVPSPVVVLPTVELLVLAVGLVVVAGVGALLIVRTSRGLDPAGILREGDA</sequence>
<feature type="transmembrane region" description="Helical" evidence="7">
    <location>
        <begin position="962"/>
        <end position="988"/>
    </location>
</feature>
<feature type="transmembrane region" description="Helical" evidence="7">
    <location>
        <begin position="346"/>
        <end position="373"/>
    </location>
</feature>
<dbReference type="InterPro" id="IPR003838">
    <property type="entry name" value="ABC3_permease_C"/>
</dbReference>
<evidence type="ECO:0000313" key="9">
    <source>
        <dbReference type="EMBL" id="TDS75824.1"/>
    </source>
</evidence>
<organism evidence="9 10">
    <name type="scientific">Amnibacterium kyonggiense</name>
    <dbReference type="NCBI Taxonomy" id="595671"/>
    <lineage>
        <taxon>Bacteria</taxon>
        <taxon>Bacillati</taxon>
        <taxon>Actinomycetota</taxon>
        <taxon>Actinomycetes</taxon>
        <taxon>Micrococcales</taxon>
        <taxon>Microbacteriaceae</taxon>
        <taxon>Amnibacterium</taxon>
    </lineage>
</organism>
<protein>
    <submittedName>
        <fullName evidence="9">FtsX-like permease family protein</fullName>
    </submittedName>
</protein>
<evidence type="ECO:0000256" key="3">
    <source>
        <dbReference type="ARBA" id="ARBA00022692"/>
    </source>
</evidence>
<keyword evidence="5 7" id="KW-0472">Membrane</keyword>
<gene>
    <name evidence="9" type="ORF">CLV52_2933</name>
</gene>
<dbReference type="OrthoDB" id="5101691at2"/>
<feature type="transmembrane region" description="Helical" evidence="7">
    <location>
        <begin position="1008"/>
        <end position="1034"/>
    </location>
</feature>
<evidence type="ECO:0000259" key="8">
    <source>
        <dbReference type="Pfam" id="PF02687"/>
    </source>
</evidence>
<feature type="transmembrane region" description="Helical" evidence="7">
    <location>
        <begin position="457"/>
        <end position="477"/>
    </location>
</feature>
<evidence type="ECO:0000256" key="6">
    <source>
        <dbReference type="SAM" id="MobiDB-lite"/>
    </source>
</evidence>
<evidence type="ECO:0000313" key="10">
    <source>
        <dbReference type="Proteomes" id="UP000295344"/>
    </source>
</evidence>
<dbReference type="Pfam" id="PF02687">
    <property type="entry name" value="FtsX"/>
    <property type="match status" value="1"/>
</dbReference>
<evidence type="ECO:0000256" key="1">
    <source>
        <dbReference type="ARBA" id="ARBA00004651"/>
    </source>
</evidence>
<feature type="transmembrane region" description="Helical" evidence="7">
    <location>
        <begin position="426"/>
        <end position="445"/>
    </location>
</feature>
<keyword evidence="10" id="KW-1185">Reference proteome</keyword>
<feature type="domain" description="ABC3 transporter permease C-terminal" evidence="8">
    <location>
        <begin position="920"/>
        <end position="1035"/>
    </location>
</feature>
<comment type="caution">
    <text evidence="9">The sequence shown here is derived from an EMBL/GenBank/DDBJ whole genome shotgun (WGS) entry which is preliminary data.</text>
</comment>
<keyword evidence="4 7" id="KW-1133">Transmembrane helix</keyword>
<dbReference type="Proteomes" id="UP000295344">
    <property type="component" value="Unassembled WGS sequence"/>
</dbReference>
<keyword evidence="2" id="KW-1003">Cell membrane</keyword>
<name>A0A4R7FHP1_9MICO</name>
<dbReference type="AlphaFoldDB" id="A0A4R7FHP1"/>
<evidence type="ECO:0000256" key="5">
    <source>
        <dbReference type="ARBA" id="ARBA00023136"/>
    </source>
</evidence>
<dbReference type="EMBL" id="SOAM01000003">
    <property type="protein sequence ID" value="TDS75824.1"/>
    <property type="molecule type" value="Genomic_DNA"/>
</dbReference>
<evidence type="ECO:0000256" key="4">
    <source>
        <dbReference type="ARBA" id="ARBA00022989"/>
    </source>
</evidence>
<accession>A0A4R7FHP1</accession>
<feature type="transmembrane region" description="Helical" evidence="7">
    <location>
        <begin position="510"/>
        <end position="529"/>
    </location>
</feature>
<proteinExistence type="predicted"/>
<evidence type="ECO:0000256" key="2">
    <source>
        <dbReference type="ARBA" id="ARBA00022475"/>
    </source>
</evidence>